<organism evidence="1 2">
    <name type="scientific">Tolypocladium capitatum</name>
    <dbReference type="NCBI Taxonomy" id="45235"/>
    <lineage>
        <taxon>Eukaryota</taxon>
        <taxon>Fungi</taxon>
        <taxon>Dikarya</taxon>
        <taxon>Ascomycota</taxon>
        <taxon>Pezizomycotina</taxon>
        <taxon>Sordariomycetes</taxon>
        <taxon>Hypocreomycetidae</taxon>
        <taxon>Hypocreales</taxon>
        <taxon>Ophiocordycipitaceae</taxon>
        <taxon>Tolypocladium</taxon>
    </lineage>
</organism>
<dbReference type="Proteomes" id="UP000236621">
    <property type="component" value="Unassembled WGS sequence"/>
</dbReference>
<accession>A0A2K3QQK7</accession>
<gene>
    <name evidence="1" type="ORF">TCAP_00263</name>
</gene>
<dbReference type="STRING" id="45235.A0A2K3QQK7"/>
<name>A0A2K3QQK7_9HYPO</name>
<dbReference type="EMBL" id="NRSZ01000045">
    <property type="protein sequence ID" value="PNY29824.1"/>
    <property type="molecule type" value="Genomic_DNA"/>
</dbReference>
<comment type="caution">
    <text evidence="1">The sequence shown here is derived from an EMBL/GenBank/DDBJ whole genome shotgun (WGS) entry which is preliminary data.</text>
</comment>
<reference evidence="1 2" key="1">
    <citation type="submission" date="2017-08" db="EMBL/GenBank/DDBJ databases">
        <title>Harnessing the power of phylogenomics to disentangle the directionality and signatures of interkingdom host jumping in the parasitic fungal genus Tolypocladium.</title>
        <authorList>
            <person name="Quandt C.A."/>
            <person name="Patterson W."/>
            <person name="Spatafora J.W."/>
        </authorList>
    </citation>
    <scope>NUCLEOTIDE SEQUENCE [LARGE SCALE GENOMIC DNA]</scope>
    <source>
        <strain evidence="1 2">CBS 113982</strain>
    </source>
</reference>
<evidence type="ECO:0000313" key="1">
    <source>
        <dbReference type="EMBL" id="PNY29824.1"/>
    </source>
</evidence>
<proteinExistence type="predicted"/>
<feature type="non-terminal residue" evidence="1">
    <location>
        <position position="40"/>
    </location>
</feature>
<sequence length="40" mass="4527">MALSIDGEELVDFDEEDLEVELGSTLSNFAEYVLDNFFLP</sequence>
<keyword evidence="2" id="KW-1185">Reference proteome</keyword>
<dbReference type="AlphaFoldDB" id="A0A2K3QQK7"/>
<protein>
    <submittedName>
        <fullName evidence="1">Uncharacterized protein</fullName>
    </submittedName>
</protein>
<evidence type="ECO:0000313" key="2">
    <source>
        <dbReference type="Proteomes" id="UP000236621"/>
    </source>
</evidence>